<protein>
    <submittedName>
        <fullName evidence="2">Uncharacterized protein LOC107475244</fullName>
    </submittedName>
</protein>
<dbReference type="GeneID" id="107475244"/>
<reference evidence="1" key="1">
    <citation type="journal article" date="2016" name="Nat. Genet.">
        <title>The genome sequences of Arachis duranensis and Arachis ipaensis, the diploid ancestors of cultivated peanut.</title>
        <authorList>
            <person name="Bertioli D.J."/>
            <person name="Cannon S.B."/>
            <person name="Froenicke L."/>
            <person name="Huang G."/>
            <person name="Farmer A.D."/>
            <person name="Cannon E.K."/>
            <person name="Liu X."/>
            <person name="Gao D."/>
            <person name="Clevenger J."/>
            <person name="Dash S."/>
            <person name="Ren L."/>
            <person name="Moretzsohn M.C."/>
            <person name="Shirasawa K."/>
            <person name="Huang W."/>
            <person name="Vidigal B."/>
            <person name="Abernathy B."/>
            <person name="Chu Y."/>
            <person name="Niederhuth C.E."/>
            <person name="Umale P."/>
            <person name="Araujo A.C."/>
            <person name="Kozik A."/>
            <person name="Kim K.D."/>
            <person name="Burow M.D."/>
            <person name="Varshney R.K."/>
            <person name="Wang X."/>
            <person name="Zhang X."/>
            <person name="Barkley N."/>
            <person name="Guimaraes P.M."/>
            <person name="Isobe S."/>
            <person name="Guo B."/>
            <person name="Liao B."/>
            <person name="Stalker H.T."/>
            <person name="Schmitz R.J."/>
            <person name="Scheffler B.E."/>
            <person name="Leal-Bertioli S.C."/>
            <person name="Xun X."/>
            <person name="Jackson S.A."/>
            <person name="Michelmore R."/>
            <person name="Ozias-Akins P."/>
        </authorList>
    </citation>
    <scope>NUCLEOTIDE SEQUENCE [LARGE SCALE GENOMIC DNA]</scope>
    <source>
        <strain evidence="1">cv. V14167</strain>
    </source>
</reference>
<dbReference type="PANTHER" id="PTHR34222:SF99">
    <property type="entry name" value="PROTEIN, PUTATIVE-RELATED"/>
    <property type="match status" value="1"/>
</dbReference>
<keyword evidence="1" id="KW-1185">Reference proteome</keyword>
<sequence>MRNYQEDTNIVRLLKGLNDQFAVVKSQIMLMKPLPTVDATFSLLLQQERQNAYIIEGKALITMGDTRANQGFNPQINMATRGGRSLRARGGRLNGRGGRGQTYKQCVFCGKSGHTEDVCYKKHGYPPHMRSGSGSEIINMITDLNGDNISNNTQEAISKLEAQFSADQRAVLVALLERKKNQQQSHNIGSNHTISLPSNQGIAFIMSLATFSPNSWVIDSGASEHVSFSLKSFKNLYHIKPIRINLPDGTQTVTDIAGTIEFSNTFHLDYLSKKMIGVAEQRRGLYAFESLTTIASPKLHTALSSLSWPHNSNKYEAGALW</sequence>
<name>A0A6P4CF02_ARADU</name>
<accession>A0A6P4CF02</accession>
<gene>
    <name evidence="2" type="primary">LOC107475244</name>
</gene>
<organism evidence="1 2">
    <name type="scientific">Arachis duranensis</name>
    <name type="common">Wild peanut</name>
    <dbReference type="NCBI Taxonomy" id="130453"/>
    <lineage>
        <taxon>Eukaryota</taxon>
        <taxon>Viridiplantae</taxon>
        <taxon>Streptophyta</taxon>
        <taxon>Embryophyta</taxon>
        <taxon>Tracheophyta</taxon>
        <taxon>Spermatophyta</taxon>
        <taxon>Magnoliopsida</taxon>
        <taxon>eudicotyledons</taxon>
        <taxon>Gunneridae</taxon>
        <taxon>Pentapetalae</taxon>
        <taxon>rosids</taxon>
        <taxon>fabids</taxon>
        <taxon>Fabales</taxon>
        <taxon>Fabaceae</taxon>
        <taxon>Papilionoideae</taxon>
        <taxon>50 kb inversion clade</taxon>
        <taxon>dalbergioids sensu lato</taxon>
        <taxon>Dalbergieae</taxon>
        <taxon>Pterocarpus clade</taxon>
        <taxon>Arachis</taxon>
    </lineage>
</organism>
<reference evidence="2" key="2">
    <citation type="submission" date="2025-08" db="UniProtKB">
        <authorList>
            <consortium name="RefSeq"/>
        </authorList>
    </citation>
    <scope>IDENTIFICATION</scope>
    <source>
        <tissue evidence="2">Whole plant</tissue>
    </source>
</reference>
<evidence type="ECO:0000313" key="2">
    <source>
        <dbReference type="RefSeq" id="XP_015950362.1"/>
    </source>
</evidence>
<evidence type="ECO:0000313" key="1">
    <source>
        <dbReference type="Proteomes" id="UP000515211"/>
    </source>
</evidence>
<dbReference type="PANTHER" id="PTHR34222">
    <property type="entry name" value="GAG_PRE-INTEGRS DOMAIN-CONTAINING PROTEIN"/>
    <property type="match status" value="1"/>
</dbReference>
<dbReference type="AlphaFoldDB" id="A0A6P4CF02"/>
<dbReference type="RefSeq" id="XP_015950362.1">
    <property type="nucleotide sequence ID" value="XM_016094876.1"/>
</dbReference>
<proteinExistence type="predicted"/>
<dbReference type="KEGG" id="adu:107475244"/>
<dbReference type="Proteomes" id="UP000515211">
    <property type="component" value="Chromosome 2"/>
</dbReference>